<keyword evidence="2" id="KW-1185">Reference proteome</keyword>
<evidence type="ECO:0000313" key="1">
    <source>
        <dbReference type="EMBL" id="MBW8271489.1"/>
    </source>
</evidence>
<dbReference type="Proteomes" id="UP001519924">
    <property type="component" value="Unassembled WGS sequence"/>
</dbReference>
<gene>
    <name evidence="1" type="ORF">K1J50_18610</name>
</gene>
<comment type="caution">
    <text evidence="1">The sequence shown here is derived from an EMBL/GenBank/DDBJ whole genome shotgun (WGS) entry which is preliminary data.</text>
</comment>
<accession>A0ABS7F7P6</accession>
<reference evidence="1 2" key="1">
    <citation type="submission" date="2021-08" db="EMBL/GenBank/DDBJ databases">
        <title>Caldovatus sediminis gen. nov., sp. nov., a moderately thermophilic bacterium isolated from a hot spring.</title>
        <authorList>
            <person name="Hu C.-J."/>
            <person name="Li W.-J."/>
            <person name="Xian W.-D."/>
        </authorList>
    </citation>
    <scope>NUCLEOTIDE SEQUENCE [LARGE SCALE GENOMIC DNA]</scope>
    <source>
        <strain evidence="1 2">SYSU G05006</strain>
    </source>
</reference>
<proteinExistence type="predicted"/>
<dbReference type="RefSeq" id="WP_220119242.1">
    <property type="nucleotide sequence ID" value="NZ_JAHZUY010000115.1"/>
</dbReference>
<dbReference type="EMBL" id="JAHZUY010000115">
    <property type="protein sequence ID" value="MBW8271489.1"/>
    <property type="molecule type" value="Genomic_DNA"/>
</dbReference>
<protein>
    <recommendedName>
        <fullName evidence="3">LysR family transcriptional regulator</fullName>
    </recommendedName>
</protein>
<name>A0ABS7F7P6_9PROT</name>
<evidence type="ECO:0000313" key="2">
    <source>
        <dbReference type="Proteomes" id="UP001519924"/>
    </source>
</evidence>
<sequence>MAGPLPPGLRRLGAEEGLPPLPEFTIELLPGQDRTPVAEALARHIEEGFRREAGREGAAREGAAA</sequence>
<organism evidence="1 2">
    <name type="scientific">Caldovatus aquaticus</name>
    <dbReference type="NCBI Taxonomy" id="2865671"/>
    <lineage>
        <taxon>Bacteria</taxon>
        <taxon>Pseudomonadati</taxon>
        <taxon>Pseudomonadota</taxon>
        <taxon>Alphaproteobacteria</taxon>
        <taxon>Acetobacterales</taxon>
        <taxon>Roseomonadaceae</taxon>
        <taxon>Caldovatus</taxon>
    </lineage>
</organism>
<evidence type="ECO:0008006" key="3">
    <source>
        <dbReference type="Google" id="ProtNLM"/>
    </source>
</evidence>